<evidence type="ECO:0000256" key="3">
    <source>
        <dbReference type="ARBA" id="ARBA00023082"/>
    </source>
</evidence>
<dbReference type="Proteomes" id="UP001231941">
    <property type="component" value="Unassembled WGS sequence"/>
</dbReference>
<feature type="domain" description="RNA polymerase sigma-70 region 2" evidence="6">
    <location>
        <begin position="22"/>
        <end position="89"/>
    </location>
</feature>
<dbReference type="EMBL" id="JAVAMP010000002">
    <property type="protein sequence ID" value="MDP5274142.1"/>
    <property type="molecule type" value="Genomic_DNA"/>
</dbReference>
<dbReference type="SUPFAM" id="SSF88946">
    <property type="entry name" value="Sigma2 domain of RNA polymerase sigma factors"/>
    <property type="match status" value="1"/>
</dbReference>
<dbReference type="SUPFAM" id="SSF88659">
    <property type="entry name" value="Sigma3 and sigma4 domains of RNA polymerase sigma factors"/>
    <property type="match status" value="1"/>
</dbReference>
<protein>
    <submittedName>
        <fullName evidence="8">RNA polymerase sigma factor</fullName>
    </submittedName>
</protein>
<dbReference type="InterPro" id="IPR036388">
    <property type="entry name" value="WH-like_DNA-bd_sf"/>
</dbReference>
<evidence type="ECO:0000313" key="9">
    <source>
        <dbReference type="Proteomes" id="UP001231941"/>
    </source>
</evidence>
<dbReference type="CDD" id="cd06171">
    <property type="entry name" value="Sigma70_r4"/>
    <property type="match status" value="1"/>
</dbReference>
<evidence type="ECO:0000259" key="6">
    <source>
        <dbReference type="Pfam" id="PF04542"/>
    </source>
</evidence>
<keyword evidence="5" id="KW-0804">Transcription</keyword>
<sequence>MATDHELIQEIQGGSDAATEVLVKKYYNIIYAFIYRKTGDKHLAYDLTQEVFIKMMKNIPSYSTKKGNFKSWLFTIAVNHCRDYFKSKSFRTASKIDELDDQIPSDSRDIHYIFENKEKRKEIKQAIDELPDYQKEAILLKYYHDLKIKEIAKITDANESTVKSRLKQGLSKLKSSLKQHTKVN</sequence>
<comment type="caution">
    <text evidence="8">The sequence shown here is derived from an EMBL/GenBank/DDBJ whole genome shotgun (WGS) entry which is preliminary data.</text>
</comment>
<proteinExistence type="inferred from homology"/>
<keyword evidence="3" id="KW-0731">Sigma factor</keyword>
<evidence type="ECO:0000256" key="1">
    <source>
        <dbReference type="ARBA" id="ARBA00010641"/>
    </source>
</evidence>
<dbReference type="PANTHER" id="PTHR43133:SF8">
    <property type="entry name" value="RNA POLYMERASE SIGMA FACTOR HI_1459-RELATED"/>
    <property type="match status" value="1"/>
</dbReference>
<dbReference type="InterPro" id="IPR013249">
    <property type="entry name" value="RNA_pol_sigma70_r4_t2"/>
</dbReference>
<dbReference type="Gene3D" id="1.10.10.10">
    <property type="entry name" value="Winged helix-like DNA-binding domain superfamily/Winged helix DNA-binding domain"/>
    <property type="match status" value="1"/>
</dbReference>
<evidence type="ECO:0000313" key="8">
    <source>
        <dbReference type="EMBL" id="MDP5274142.1"/>
    </source>
</evidence>
<evidence type="ECO:0000256" key="2">
    <source>
        <dbReference type="ARBA" id="ARBA00023015"/>
    </source>
</evidence>
<keyword evidence="9" id="KW-1185">Reference proteome</keyword>
<dbReference type="InterPro" id="IPR014284">
    <property type="entry name" value="RNA_pol_sigma-70_dom"/>
</dbReference>
<evidence type="ECO:0000256" key="5">
    <source>
        <dbReference type="ARBA" id="ARBA00023163"/>
    </source>
</evidence>
<dbReference type="InterPro" id="IPR039425">
    <property type="entry name" value="RNA_pol_sigma-70-like"/>
</dbReference>
<dbReference type="Gene3D" id="1.10.1740.10">
    <property type="match status" value="1"/>
</dbReference>
<dbReference type="NCBIfam" id="TIGR02937">
    <property type="entry name" value="sigma70-ECF"/>
    <property type="match status" value="1"/>
</dbReference>
<comment type="similarity">
    <text evidence="1">Belongs to the sigma-70 factor family. ECF subfamily.</text>
</comment>
<dbReference type="RefSeq" id="WP_305991430.1">
    <property type="nucleotide sequence ID" value="NZ_JAVAMP010000002.1"/>
</dbReference>
<dbReference type="InterPro" id="IPR007627">
    <property type="entry name" value="RNA_pol_sigma70_r2"/>
</dbReference>
<dbReference type="InterPro" id="IPR013325">
    <property type="entry name" value="RNA_pol_sigma_r2"/>
</dbReference>
<gene>
    <name evidence="8" type="ORF">Q5Y73_08490</name>
</gene>
<accession>A0ABT9IYB8</accession>
<evidence type="ECO:0000259" key="7">
    <source>
        <dbReference type="Pfam" id="PF08281"/>
    </source>
</evidence>
<dbReference type="Pfam" id="PF08281">
    <property type="entry name" value="Sigma70_r4_2"/>
    <property type="match status" value="1"/>
</dbReference>
<keyword evidence="4" id="KW-0238">DNA-binding</keyword>
<dbReference type="PANTHER" id="PTHR43133">
    <property type="entry name" value="RNA POLYMERASE ECF-TYPE SIGMA FACTO"/>
    <property type="match status" value="1"/>
</dbReference>
<keyword evidence="2" id="KW-0805">Transcription regulation</keyword>
<organism evidence="8 9">
    <name type="scientific">Chengkuizengella axinellae</name>
    <dbReference type="NCBI Taxonomy" id="3064388"/>
    <lineage>
        <taxon>Bacteria</taxon>
        <taxon>Bacillati</taxon>
        <taxon>Bacillota</taxon>
        <taxon>Bacilli</taxon>
        <taxon>Bacillales</taxon>
        <taxon>Paenibacillaceae</taxon>
        <taxon>Chengkuizengella</taxon>
    </lineage>
</organism>
<dbReference type="Pfam" id="PF04542">
    <property type="entry name" value="Sigma70_r2"/>
    <property type="match status" value="1"/>
</dbReference>
<dbReference type="InterPro" id="IPR013324">
    <property type="entry name" value="RNA_pol_sigma_r3/r4-like"/>
</dbReference>
<feature type="domain" description="RNA polymerase sigma factor 70 region 4 type 2" evidence="7">
    <location>
        <begin position="121"/>
        <end position="173"/>
    </location>
</feature>
<reference evidence="8 9" key="1">
    <citation type="submission" date="2023-08" db="EMBL/GenBank/DDBJ databases">
        <authorList>
            <person name="Park J.-S."/>
        </authorList>
    </citation>
    <scope>NUCLEOTIDE SEQUENCE [LARGE SCALE GENOMIC DNA]</scope>
    <source>
        <strain evidence="8 9">2205SS18-9</strain>
    </source>
</reference>
<name>A0ABT9IYB8_9BACL</name>
<evidence type="ECO:0000256" key="4">
    <source>
        <dbReference type="ARBA" id="ARBA00023125"/>
    </source>
</evidence>